<dbReference type="InterPro" id="IPR011060">
    <property type="entry name" value="RibuloseP-bd_barrel"/>
</dbReference>
<dbReference type="EC" id="4.2.1.20" evidence="8"/>
<comment type="subunit">
    <text evidence="2 8">Tetramer of two alpha and two beta chains.</text>
</comment>
<comment type="similarity">
    <text evidence="8 9">Belongs to the TrpA family.</text>
</comment>
<dbReference type="RefSeq" id="WP_229932720.1">
    <property type="nucleotide sequence ID" value="NZ_CAJHOF010000007.1"/>
</dbReference>
<organism evidence="10 11">
    <name type="scientific">Campylobacter majalis</name>
    <dbReference type="NCBI Taxonomy" id="2790656"/>
    <lineage>
        <taxon>Bacteria</taxon>
        <taxon>Pseudomonadati</taxon>
        <taxon>Campylobacterota</taxon>
        <taxon>Epsilonproteobacteria</taxon>
        <taxon>Campylobacterales</taxon>
        <taxon>Campylobacteraceae</taxon>
        <taxon>Campylobacter</taxon>
    </lineage>
</organism>
<evidence type="ECO:0000256" key="8">
    <source>
        <dbReference type="HAMAP-Rule" id="MF_00131"/>
    </source>
</evidence>
<evidence type="ECO:0000256" key="9">
    <source>
        <dbReference type="RuleBase" id="RU003662"/>
    </source>
</evidence>
<dbReference type="InterPro" id="IPR018204">
    <property type="entry name" value="Trp_synthase_alpha_AS"/>
</dbReference>
<evidence type="ECO:0000256" key="3">
    <source>
        <dbReference type="ARBA" id="ARBA00022605"/>
    </source>
</evidence>
<comment type="catalytic activity">
    <reaction evidence="7 8">
        <text>(1S,2R)-1-C-(indol-3-yl)glycerol 3-phosphate + L-serine = D-glyceraldehyde 3-phosphate + L-tryptophan + H2O</text>
        <dbReference type="Rhea" id="RHEA:10532"/>
        <dbReference type="ChEBI" id="CHEBI:15377"/>
        <dbReference type="ChEBI" id="CHEBI:33384"/>
        <dbReference type="ChEBI" id="CHEBI:57912"/>
        <dbReference type="ChEBI" id="CHEBI:58866"/>
        <dbReference type="ChEBI" id="CHEBI:59776"/>
        <dbReference type="EC" id="4.2.1.20"/>
    </reaction>
</comment>
<comment type="pathway">
    <text evidence="1 8">Amino-acid biosynthesis; L-tryptophan biosynthesis; L-tryptophan from chorismate: step 5/5.</text>
</comment>
<accession>A0ABM8Q5V1</accession>
<dbReference type="PANTHER" id="PTHR43406">
    <property type="entry name" value="TRYPTOPHAN SYNTHASE, ALPHA CHAIN"/>
    <property type="match status" value="1"/>
</dbReference>
<dbReference type="PROSITE" id="PS00167">
    <property type="entry name" value="TRP_SYNTHASE_ALPHA"/>
    <property type="match status" value="1"/>
</dbReference>
<dbReference type="InterPro" id="IPR013785">
    <property type="entry name" value="Aldolase_TIM"/>
</dbReference>
<sequence>MDKISNALSGKKANIGYIVGGYPSVEHTKEFLANLDASCLDLLEIGIPYSDPLADGKVITKASFSATQRGLNTDSIFEILSECKGRFNKPIVFLVYFNLVFAYGIENFIKKAKECGVSGMIVPDLPSEESGEVFAICQSENFALIPLISVTSGERISEILSRASGFVYAVGAIGVSGSKRASTERLKELVKNAKNFTDLPVCVGFGVRNRDDANEVKSYADGAIIGTAIVELTDKFSGKELINEIAKLY</sequence>
<evidence type="ECO:0000256" key="5">
    <source>
        <dbReference type="ARBA" id="ARBA00023141"/>
    </source>
</evidence>
<keyword evidence="4 8" id="KW-0822">Tryptophan biosynthesis</keyword>
<dbReference type="Gene3D" id="3.20.20.70">
    <property type="entry name" value="Aldolase class I"/>
    <property type="match status" value="1"/>
</dbReference>
<dbReference type="PANTHER" id="PTHR43406:SF1">
    <property type="entry name" value="TRYPTOPHAN SYNTHASE ALPHA CHAIN, CHLOROPLASTIC"/>
    <property type="match status" value="1"/>
</dbReference>
<comment type="caution">
    <text evidence="10">The sequence shown here is derived from an EMBL/GenBank/DDBJ whole genome shotgun (WGS) entry which is preliminary data.</text>
</comment>
<dbReference type="Pfam" id="PF00290">
    <property type="entry name" value="Trp_syntA"/>
    <property type="match status" value="1"/>
</dbReference>
<evidence type="ECO:0000256" key="2">
    <source>
        <dbReference type="ARBA" id="ARBA00011270"/>
    </source>
</evidence>
<feature type="active site" description="Proton acceptor" evidence="8">
    <location>
        <position position="55"/>
    </location>
</feature>
<reference evidence="10 11" key="1">
    <citation type="submission" date="2020-11" db="EMBL/GenBank/DDBJ databases">
        <authorList>
            <person name="Peeters C."/>
        </authorList>
    </citation>
    <scope>NUCLEOTIDE SEQUENCE [LARGE SCALE GENOMIC DNA]</scope>
    <source>
        <strain evidence="10 11">LMG 7974</strain>
    </source>
</reference>
<dbReference type="InterPro" id="IPR002028">
    <property type="entry name" value="Trp_synthase_suA"/>
</dbReference>
<dbReference type="HAMAP" id="MF_00131">
    <property type="entry name" value="Trp_synth_alpha"/>
    <property type="match status" value="1"/>
</dbReference>
<dbReference type="CDD" id="cd04724">
    <property type="entry name" value="Tryptophan_synthase_alpha"/>
    <property type="match status" value="1"/>
</dbReference>
<dbReference type="GO" id="GO:0004834">
    <property type="term" value="F:tryptophan synthase activity"/>
    <property type="evidence" value="ECO:0007669"/>
    <property type="project" value="UniProtKB-EC"/>
</dbReference>
<dbReference type="Proteomes" id="UP000789803">
    <property type="component" value="Unassembled WGS sequence"/>
</dbReference>
<evidence type="ECO:0000256" key="7">
    <source>
        <dbReference type="ARBA" id="ARBA00049047"/>
    </source>
</evidence>
<dbReference type="NCBIfam" id="TIGR00262">
    <property type="entry name" value="trpA"/>
    <property type="match status" value="1"/>
</dbReference>
<keyword evidence="5 8" id="KW-0057">Aromatic amino acid biosynthesis</keyword>
<evidence type="ECO:0000256" key="4">
    <source>
        <dbReference type="ARBA" id="ARBA00022822"/>
    </source>
</evidence>
<name>A0ABM8Q5V1_9BACT</name>
<evidence type="ECO:0000313" key="10">
    <source>
        <dbReference type="EMBL" id="CAD7288291.1"/>
    </source>
</evidence>
<evidence type="ECO:0000256" key="6">
    <source>
        <dbReference type="ARBA" id="ARBA00023239"/>
    </source>
</evidence>
<dbReference type="SUPFAM" id="SSF51366">
    <property type="entry name" value="Ribulose-phoshate binding barrel"/>
    <property type="match status" value="1"/>
</dbReference>
<gene>
    <name evidence="8 10" type="primary">trpA</name>
    <name evidence="10" type="ORF">LMG7974_00914</name>
</gene>
<dbReference type="EMBL" id="CAJHOF010000007">
    <property type="protein sequence ID" value="CAD7288291.1"/>
    <property type="molecule type" value="Genomic_DNA"/>
</dbReference>
<comment type="function">
    <text evidence="8">The alpha subunit is responsible for the aldol cleavage of indoleglycerol phosphate to indole and glyceraldehyde 3-phosphate.</text>
</comment>
<proteinExistence type="inferred from homology"/>
<evidence type="ECO:0000256" key="1">
    <source>
        <dbReference type="ARBA" id="ARBA00004733"/>
    </source>
</evidence>
<feature type="active site" description="Proton acceptor" evidence="8">
    <location>
        <position position="44"/>
    </location>
</feature>
<protein>
    <recommendedName>
        <fullName evidence="8">Tryptophan synthase alpha chain</fullName>
        <ecNumber evidence="8">4.2.1.20</ecNumber>
    </recommendedName>
</protein>
<evidence type="ECO:0000313" key="11">
    <source>
        <dbReference type="Proteomes" id="UP000789803"/>
    </source>
</evidence>
<keyword evidence="11" id="KW-1185">Reference proteome</keyword>
<keyword evidence="3 8" id="KW-0028">Amino-acid biosynthesis</keyword>
<keyword evidence="6 8" id="KW-0456">Lyase</keyword>